<keyword evidence="4" id="KW-0001">2Fe-2S</keyword>
<comment type="similarity">
    <text evidence="2">Belongs to the adrenodoxin/putidaredoxin family.</text>
</comment>
<keyword evidence="3" id="KW-0813">Transport</keyword>
<keyword evidence="10" id="KW-0753">Steroid metabolism</keyword>
<reference evidence="15 16" key="1">
    <citation type="journal article" date="2024" name="BMC Genomics">
        <title>Genome assembly of redclaw crayfish (Cherax quadricarinatus) provides insights into its immune adaptation and hypoxia tolerance.</title>
        <authorList>
            <person name="Liu Z."/>
            <person name="Zheng J."/>
            <person name="Li H."/>
            <person name="Fang K."/>
            <person name="Wang S."/>
            <person name="He J."/>
            <person name="Zhou D."/>
            <person name="Weng S."/>
            <person name="Chi M."/>
            <person name="Gu Z."/>
            <person name="He J."/>
            <person name="Li F."/>
            <person name="Wang M."/>
        </authorList>
    </citation>
    <scope>NUCLEOTIDE SEQUENCE [LARGE SCALE GENOMIC DNA]</scope>
    <source>
        <strain evidence="15">ZL_2023a</strain>
    </source>
</reference>
<evidence type="ECO:0000256" key="2">
    <source>
        <dbReference type="ARBA" id="ARBA00010914"/>
    </source>
</evidence>
<evidence type="ECO:0000256" key="7">
    <source>
        <dbReference type="ARBA" id="ARBA00023004"/>
    </source>
</evidence>
<dbReference type="GO" id="GO:0006694">
    <property type="term" value="P:steroid biosynthetic process"/>
    <property type="evidence" value="ECO:0007669"/>
    <property type="project" value="UniProtKB-KW"/>
</dbReference>
<dbReference type="GO" id="GO:0005739">
    <property type="term" value="C:mitochondrion"/>
    <property type="evidence" value="ECO:0007669"/>
    <property type="project" value="UniProtKB-SubCell"/>
</dbReference>
<dbReference type="InterPro" id="IPR018298">
    <property type="entry name" value="Adrenodoxin_Fe-S_BS"/>
</dbReference>
<proteinExistence type="inferred from homology"/>
<comment type="function">
    <text evidence="13">Required for ecdysteroidogenesis in the prothoracic gland which is necessary for larval to pupal transition.</text>
</comment>
<dbReference type="PANTHER" id="PTHR23426">
    <property type="entry name" value="FERREDOXIN/ADRENODOXIN"/>
    <property type="match status" value="1"/>
</dbReference>
<dbReference type="Proteomes" id="UP001445076">
    <property type="component" value="Unassembled WGS sequence"/>
</dbReference>
<evidence type="ECO:0000256" key="13">
    <source>
        <dbReference type="ARBA" id="ARBA00054507"/>
    </source>
</evidence>
<dbReference type="SUPFAM" id="SSF54292">
    <property type="entry name" value="2Fe-2S ferredoxin-like"/>
    <property type="match status" value="1"/>
</dbReference>
<comment type="cofactor">
    <cofactor evidence="12">
        <name>[2Fe-2S] cluster</name>
        <dbReference type="ChEBI" id="CHEBI:190135"/>
    </cofactor>
</comment>
<evidence type="ECO:0000256" key="5">
    <source>
        <dbReference type="ARBA" id="ARBA00022723"/>
    </source>
</evidence>
<evidence type="ECO:0000256" key="11">
    <source>
        <dbReference type="ARBA" id="ARBA00023250"/>
    </source>
</evidence>
<dbReference type="GO" id="GO:0140647">
    <property type="term" value="P:P450-containing electron transport chain"/>
    <property type="evidence" value="ECO:0007669"/>
    <property type="project" value="InterPro"/>
</dbReference>
<evidence type="ECO:0000256" key="8">
    <source>
        <dbReference type="ARBA" id="ARBA00023014"/>
    </source>
</evidence>
<comment type="caution">
    <text evidence="15">The sequence shown here is derived from an EMBL/GenBank/DDBJ whole genome shotgun (WGS) entry which is preliminary data.</text>
</comment>
<evidence type="ECO:0000256" key="3">
    <source>
        <dbReference type="ARBA" id="ARBA00022448"/>
    </source>
</evidence>
<accession>A0AAW0Y033</accession>
<dbReference type="GO" id="GO:0046872">
    <property type="term" value="F:metal ion binding"/>
    <property type="evidence" value="ECO:0007669"/>
    <property type="project" value="UniProtKB-KW"/>
</dbReference>
<dbReference type="PANTHER" id="PTHR23426:SF76">
    <property type="entry name" value="ADRENODOXIN-LIKE PROTEIN 2, MITOCHONDRIAL"/>
    <property type="match status" value="1"/>
</dbReference>
<keyword evidence="8" id="KW-0411">Iron-sulfur</keyword>
<organism evidence="15 16">
    <name type="scientific">Cherax quadricarinatus</name>
    <name type="common">Australian red claw crayfish</name>
    <dbReference type="NCBI Taxonomy" id="27406"/>
    <lineage>
        <taxon>Eukaryota</taxon>
        <taxon>Metazoa</taxon>
        <taxon>Ecdysozoa</taxon>
        <taxon>Arthropoda</taxon>
        <taxon>Crustacea</taxon>
        <taxon>Multicrustacea</taxon>
        <taxon>Malacostraca</taxon>
        <taxon>Eumalacostraca</taxon>
        <taxon>Eucarida</taxon>
        <taxon>Decapoda</taxon>
        <taxon>Pleocyemata</taxon>
        <taxon>Astacidea</taxon>
        <taxon>Parastacoidea</taxon>
        <taxon>Parastacidae</taxon>
        <taxon>Cherax</taxon>
    </lineage>
</organism>
<gene>
    <name evidence="15" type="ORF">OTU49_000206</name>
</gene>
<evidence type="ECO:0000256" key="1">
    <source>
        <dbReference type="ARBA" id="ARBA00004173"/>
    </source>
</evidence>
<dbReference type="InterPro" id="IPR012675">
    <property type="entry name" value="Beta-grasp_dom_sf"/>
</dbReference>
<dbReference type="PROSITE" id="PS00814">
    <property type="entry name" value="ADX"/>
    <property type="match status" value="1"/>
</dbReference>
<evidence type="ECO:0000313" key="16">
    <source>
        <dbReference type="Proteomes" id="UP001445076"/>
    </source>
</evidence>
<dbReference type="FunFam" id="3.10.20.30:FF:000013">
    <property type="entry name" value="Adrenodoxin, mitochondrial"/>
    <property type="match status" value="1"/>
</dbReference>
<name>A0AAW0Y033_CHEQU</name>
<dbReference type="Gene3D" id="3.10.20.30">
    <property type="match status" value="1"/>
</dbReference>
<keyword evidence="7" id="KW-0408">Iron</keyword>
<keyword evidence="16" id="KW-1185">Reference proteome</keyword>
<comment type="subcellular location">
    <subcellularLocation>
        <location evidence="1">Mitochondrion</location>
    </subcellularLocation>
</comment>
<dbReference type="Pfam" id="PF00111">
    <property type="entry name" value="Fer2"/>
    <property type="match status" value="1"/>
</dbReference>
<evidence type="ECO:0000256" key="10">
    <source>
        <dbReference type="ARBA" id="ARBA00023221"/>
    </source>
</evidence>
<dbReference type="EMBL" id="JARKIK010000019">
    <property type="protein sequence ID" value="KAK8745473.1"/>
    <property type="molecule type" value="Genomic_DNA"/>
</dbReference>
<keyword evidence="6" id="KW-0249">Electron transport</keyword>
<sequence length="166" mass="18293">MAAASCVFLSRLVTRRASVVGLLRNNGCTRKDITFTLPRHVSSSSWLSQAKKEWLEVTYEKVDGMKFTVKGKEGDNLLDIAVNNDLDLEGFGACEGTLACSTCHLIFKKEDFDLIEEPCTDEELDMLDLAYGLTDTSRLGCQVCLTKKLKGMTVKVPEGTADARSM</sequence>
<dbReference type="GO" id="GO:0051537">
    <property type="term" value="F:2 iron, 2 sulfur cluster binding"/>
    <property type="evidence" value="ECO:0007669"/>
    <property type="project" value="UniProtKB-KW"/>
</dbReference>
<evidence type="ECO:0000259" key="14">
    <source>
        <dbReference type="PROSITE" id="PS51085"/>
    </source>
</evidence>
<dbReference type="AlphaFoldDB" id="A0AAW0Y033"/>
<evidence type="ECO:0000256" key="12">
    <source>
        <dbReference type="ARBA" id="ARBA00034078"/>
    </source>
</evidence>
<protein>
    <recommendedName>
        <fullName evidence="14">2Fe-2S ferredoxin-type domain-containing protein</fullName>
    </recommendedName>
</protein>
<keyword evidence="10" id="KW-0443">Lipid metabolism</keyword>
<evidence type="ECO:0000256" key="4">
    <source>
        <dbReference type="ARBA" id="ARBA00022714"/>
    </source>
</evidence>
<dbReference type="InterPro" id="IPR001041">
    <property type="entry name" value="2Fe-2S_ferredoxin-type"/>
</dbReference>
<keyword evidence="5" id="KW-0479">Metal-binding</keyword>
<evidence type="ECO:0000256" key="9">
    <source>
        <dbReference type="ARBA" id="ARBA00023128"/>
    </source>
</evidence>
<dbReference type="GO" id="GO:0009055">
    <property type="term" value="F:electron transfer activity"/>
    <property type="evidence" value="ECO:0007669"/>
    <property type="project" value="TreeGrafter"/>
</dbReference>
<dbReference type="CDD" id="cd00207">
    <property type="entry name" value="fer2"/>
    <property type="match status" value="1"/>
</dbReference>
<dbReference type="PRINTS" id="PR00355">
    <property type="entry name" value="ADRENODOXIN"/>
</dbReference>
<dbReference type="PROSITE" id="PS51085">
    <property type="entry name" value="2FE2S_FER_2"/>
    <property type="match status" value="1"/>
</dbReference>
<dbReference type="GO" id="GO:0045998">
    <property type="term" value="P:positive regulation of ecdysteroid biosynthetic process"/>
    <property type="evidence" value="ECO:0007669"/>
    <property type="project" value="UniProtKB-ARBA"/>
</dbReference>
<dbReference type="InterPro" id="IPR036010">
    <property type="entry name" value="2Fe-2S_ferredoxin-like_sf"/>
</dbReference>
<keyword evidence="9" id="KW-0496">Mitochondrion</keyword>
<evidence type="ECO:0000313" key="15">
    <source>
        <dbReference type="EMBL" id="KAK8745473.1"/>
    </source>
</evidence>
<keyword evidence="11" id="KW-0755">Steroidogenesis</keyword>
<evidence type="ECO:0000256" key="6">
    <source>
        <dbReference type="ARBA" id="ARBA00022982"/>
    </source>
</evidence>
<dbReference type="InterPro" id="IPR001055">
    <property type="entry name" value="Adrenodoxin-like"/>
</dbReference>
<feature type="domain" description="2Fe-2S ferredoxin-type" evidence="14">
    <location>
        <begin position="55"/>
        <end position="160"/>
    </location>
</feature>